<dbReference type="EMBL" id="QOCV01000003">
    <property type="protein sequence ID" value="RHW55080.1"/>
    <property type="molecule type" value="Genomic_DNA"/>
</dbReference>
<evidence type="ECO:0000313" key="4">
    <source>
        <dbReference type="EMBL" id="RHW55080.1"/>
    </source>
</evidence>
<gene>
    <name evidence="3" type="ORF">DS834_07865</name>
    <name evidence="4" type="ORF">DS835_01515</name>
</gene>
<evidence type="ECO:0000313" key="6">
    <source>
        <dbReference type="Proteomes" id="UP000283380"/>
    </source>
</evidence>
<dbReference type="Proteomes" id="UP000283380">
    <property type="component" value="Unassembled WGS sequence"/>
</dbReference>
<feature type="region of interest" description="Disordered" evidence="2">
    <location>
        <begin position="100"/>
        <end position="121"/>
    </location>
</feature>
<dbReference type="AlphaFoldDB" id="A0A396SWR5"/>
<evidence type="ECO:0000313" key="5">
    <source>
        <dbReference type="Proteomes" id="UP000265862"/>
    </source>
</evidence>
<accession>A0A396SWR5</accession>
<dbReference type="Proteomes" id="UP000265862">
    <property type="component" value="Unassembled WGS sequence"/>
</dbReference>
<evidence type="ECO:0000256" key="1">
    <source>
        <dbReference type="SAM" id="Coils"/>
    </source>
</evidence>
<keyword evidence="1" id="KW-0175">Coiled coil</keyword>
<evidence type="ECO:0000313" key="3">
    <source>
        <dbReference type="EMBL" id="RHW49240.1"/>
    </source>
</evidence>
<sequence>MLGAYLIIKVRDYTSATLLIKKTIATPQKVEKQYQNKISDIEKQIDNTQIQQQKLEVEPSTYRNRQKLQRGQKQMAKLKQKKKEVESALSDYQTIVEKMGNEDNPNIKQDLRSYLHNKNRL</sequence>
<comment type="caution">
    <text evidence="4">The sequence shown here is derived from an EMBL/GenBank/DDBJ whole genome shotgun (WGS) entry which is preliminary data.</text>
</comment>
<dbReference type="EMBL" id="QOCU01000009">
    <property type="protein sequence ID" value="RHW49240.1"/>
    <property type="molecule type" value="Genomic_DNA"/>
</dbReference>
<proteinExistence type="predicted"/>
<protein>
    <submittedName>
        <fullName evidence="4">Uncharacterized protein</fullName>
    </submittedName>
</protein>
<organism evidence="4 5">
    <name type="scientific">Lactobacillus bombicola</name>
    <dbReference type="NCBI Taxonomy" id="1505723"/>
    <lineage>
        <taxon>Bacteria</taxon>
        <taxon>Bacillati</taxon>
        <taxon>Bacillota</taxon>
        <taxon>Bacilli</taxon>
        <taxon>Lactobacillales</taxon>
        <taxon>Lactobacillaceae</taxon>
        <taxon>Lactobacillus</taxon>
    </lineage>
</organism>
<evidence type="ECO:0000256" key="2">
    <source>
        <dbReference type="SAM" id="MobiDB-lite"/>
    </source>
</evidence>
<name>A0A396SWR5_9LACO</name>
<feature type="coiled-coil region" evidence="1">
    <location>
        <begin position="31"/>
        <end position="95"/>
    </location>
</feature>
<reference evidence="5 6" key="1">
    <citation type="submission" date="2018-07" db="EMBL/GenBank/DDBJ databases">
        <title>Genome sequences of six Lactobacillus spp. isolated from bumble bee guts.</title>
        <authorList>
            <person name="Motta E.V.S."/>
            <person name="Moran N.A."/>
        </authorList>
    </citation>
    <scope>NUCLEOTIDE SEQUENCE [LARGE SCALE GENOMIC DNA]</scope>
    <source>
        <strain evidence="3 6">BI-4G</strain>
        <strain evidence="4 5">OCC3</strain>
    </source>
</reference>
<keyword evidence="6" id="KW-1185">Reference proteome</keyword>